<evidence type="ECO:0008006" key="4">
    <source>
        <dbReference type="Google" id="ProtNLM"/>
    </source>
</evidence>
<keyword evidence="3" id="KW-1185">Reference proteome</keyword>
<reference evidence="2 3" key="1">
    <citation type="journal article" date="2017" name="Int. J. Syst. Evol. Microbiol.">
        <title>Pseudokineococcus basanitobsidens sp. nov., isolated from volcanic rock.</title>
        <authorList>
            <person name="Lee D.W."/>
            <person name="Park M.Y."/>
            <person name="Kim J.J."/>
            <person name="Kim B.S."/>
        </authorList>
    </citation>
    <scope>NUCLEOTIDE SEQUENCE [LARGE SCALE GENOMIC DNA]</scope>
    <source>
        <strain evidence="2 3">DSM 103726</strain>
    </source>
</reference>
<feature type="region of interest" description="Disordered" evidence="1">
    <location>
        <begin position="78"/>
        <end position="116"/>
    </location>
</feature>
<dbReference type="EMBL" id="JBBIAA010000011">
    <property type="protein sequence ID" value="MEJ5945768.1"/>
    <property type="molecule type" value="Genomic_DNA"/>
</dbReference>
<gene>
    <name evidence="2" type="ORF">WDZ17_10745</name>
</gene>
<dbReference type="SUPFAM" id="SSF52091">
    <property type="entry name" value="SpoIIaa-like"/>
    <property type="match status" value="1"/>
</dbReference>
<sequence>MAGRVQVVVEVDPSSSSALVRVAGTASSALVGELRQVVRRVEEAVGPRVRVDLSGCDAVDPAVLALLRAERERLRRAGGTLSSSEVLLDGGQPGGASDGRPSGPPTSSRRSLRRRADAALARRTAATDVGPERSAAGLELLELLRAMTTLREEQQHGRAATVGRRRGSGAVSS</sequence>
<dbReference type="RefSeq" id="WP_339575152.1">
    <property type="nucleotide sequence ID" value="NZ_JBBIAA010000011.1"/>
</dbReference>
<proteinExistence type="predicted"/>
<comment type="caution">
    <text evidence="2">The sequence shown here is derived from an EMBL/GenBank/DDBJ whole genome shotgun (WGS) entry which is preliminary data.</text>
</comment>
<dbReference type="InterPro" id="IPR036513">
    <property type="entry name" value="STAS_dom_sf"/>
</dbReference>
<evidence type="ECO:0000313" key="3">
    <source>
        <dbReference type="Proteomes" id="UP001387100"/>
    </source>
</evidence>
<protein>
    <recommendedName>
        <fullName evidence="4">STAS domain-containing protein</fullName>
    </recommendedName>
</protein>
<dbReference type="Proteomes" id="UP001387100">
    <property type="component" value="Unassembled WGS sequence"/>
</dbReference>
<organism evidence="2 3">
    <name type="scientific">Pseudokineococcus basanitobsidens</name>
    <dbReference type="NCBI Taxonomy" id="1926649"/>
    <lineage>
        <taxon>Bacteria</taxon>
        <taxon>Bacillati</taxon>
        <taxon>Actinomycetota</taxon>
        <taxon>Actinomycetes</taxon>
        <taxon>Kineosporiales</taxon>
        <taxon>Kineosporiaceae</taxon>
        <taxon>Pseudokineococcus</taxon>
    </lineage>
</organism>
<feature type="compositionally biased region" description="Low complexity" evidence="1">
    <location>
        <begin position="98"/>
        <end position="109"/>
    </location>
</feature>
<accession>A0ABU8RLD6</accession>
<evidence type="ECO:0000256" key="1">
    <source>
        <dbReference type="SAM" id="MobiDB-lite"/>
    </source>
</evidence>
<evidence type="ECO:0000313" key="2">
    <source>
        <dbReference type="EMBL" id="MEJ5945768.1"/>
    </source>
</evidence>
<dbReference type="Gene3D" id="3.30.750.24">
    <property type="entry name" value="STAS domain"/>
    <property type="match status" value="1"/>
</dbReference>
<feature type="region of interest" description="Disordered" evidence="1">
    <location>
        <begin position="152"/>
        <end position="173"/>
    </location>
</feature>
<name>A0ABU8RLD6_9ACTN</name>